<dbReference type="Proteomes" id="UP000030377">
    <property type="component" value="Unassembled WGS sequence"/>
</dbReference>
<dbReference type="KEGG" id="bjp:RN69_37230"/>
<gene>
    <name evidence="1" type="ORF">MA20_46260</name>
</gene>
<dbReference type="OrthoDB" id="8238500at2"/>
<accession>A0A0A3XFD4</accession>
<sequence>MPAVGHGLLSGQWGAGKTWCTILVHGERSRSGWRDVGPCAVLRGELLNPVGVVATSESCIDPRFRQDSRFLASRFS</sequence>
<protein>
    <submittedName>
        <fullName evidence="1">Uncharacterized protein</fullName>
    </submittedName>
</protein>
<dbReference type="EMBL" id="JRPN01000067">
    <property type="protein sequence ID" value="KGT73127.1"/>
    <property type="molecule type" value="Genomic_DNA"/>
</dbReference>
<reference evidence="1 2" key="1">
    <citation type="submission" date="2014-09" db="EMBL/GenBank/DDBJ databases">
        <title>Draft genome of Bradyrhizobium japonicum Is-34.</title>
        <authorList>
            <person name="Tsurumaru H."/>
            <person name="Yamakawa T."/>
            <person name="Hashimoto S."/>
            <person name="Okizaki K."/>
            <person name="Kanesaki Y."/>
            <person name="Yoshikawa H."/>
            <person name="Yajima S."/>
        </authorList>
    </citation>
    <scope>NUCLEOTIDE SEQUENCE [LARGE SCALE GENOMIC DNA]</scope>
    <source>
        <strain evidence="1 2">Is-34</strain>
    </source>
</reference>
<name>A0A0A3XFD4_BRAJP</name>
<evidence type="ECO:0000313" key="1">
    <source>
        <dbReference type="EMBL" id="KGT73127.1"/>
    </source>
</evidence>
<dbReference type="PATRIC" id="fig|375.38.peg.8305"/>
<organism evidence="1 2">
    <name type="scientific">Bradyrhizobium japonicum</name>
    <dbReference type="NCBI Taxonomy" id="375"/>
    <lineage>
        <taxon>Bacteria</taxon>
        <taxon>Pseudomonadati</taxon>
        <taxon>Pseudomonadota</taxon>
        <taxon>Alphaproteobacteria</taxon>
        <taxon>Hyphomicrobiales</taxon>
        <taxon>Nitrobacteraceae</taxon>
        <taxon>Bradyrhizobium</taxon>
    </lineage>
</organism>
<evidence type="ECO:0000313" key="2">
    <source>
        <dbReference type="Proteomes" id="UP000030377"/>
    </source>
</evidence>
<comment type="caution">
    <text evidence="1">The sequence shown here is derived from an EMBL/GenBank/DDBJ whole genome shotgun (WGS) entry which is preliminary data.</text>
</comment>
<dbReference type="AlphaFoldDB" id="A0A0A3XFD4"/>
<proteinExistence type="predicted"/>